<dbReference type="EMBL" id="NMUH01009572">
    <property type="protein sequence ID" value="MQM20192.1"/>
    <property type="molecule type" value="Genomic_DNA"/>
</dbReference>
<dbReference type="PANTHER" id="PTHR43550">
    <property type="entry name" value="3-KETODIHYDROSPHINGOSINE REDUCTASE"/>
    <property type="match status" value="1"/>
</dbReference>
<name>A0A843XLX3_COLES</name>
<proteinExistence type="predicted"/>
<dbReference type="GO" id="GO:0030148">
    <property type="term" value="P:sphingolipid biosynthetic process"/>
    <property type="evidence" value="ECO:0007669"/>
    <property type="project" value="TreeGrafter"/>
</dbReference>
<accession>A0A843XLX3</accession>
<keyword evidence="2" id="KW-1185">Reference proteome</keyword>
<organism evidence="1 2">
    <name type="scientific">Colocasia esculenta</name>
    <name type="common">Wild taro</name>
    <name type="synonym">Arum esculentum</name>
    <dbReference type="NCBI Taxonomy" id="4460"/>
    <lineage>
        <taxon>Eukaryota</taxon>
        <taxon>Viridiplantae</taxon>
        <taxon>Streptophyta</taxon>
        <taxon>Embryophyta</taxon>
        <taxon>Tracheophyta</taxon>
        <taxon>Spermatophyta</taxon>
        <taxon>Magnoliopsida</taxon>
        <taxon>Liliopsida</taxon>
        <taxon>Araceae</taxon>
        <taxon>Aroideae</taxon>
        <taxon>Colocasieae</taxon>
        <taxon>Colocasia</taxon>
    </lineage>
</organism>
<dbReference type="OrthoDB" id="37659at2759"/>
<dbReference type="PANTHER" id="PTHR43550:SF3">
    <property type="entry name" value="3-KETODIHYDROSPHINGOSINE REDUCTASE"/>
    <property type="match status" value="1"/>
</dbReference>
<dbReference type="AlphaFoldDB" id="A0A843XLX3"/>
<dbReference type="GO" id="GO:0005789">
    <property type="term" value="C:endoplasmic reticulum membrane"/>
    <property type="evidence" value="ECO:0007669"/>
    <property type="project" value="TreeGrafter"/>
</dbReference>
<protein>
    <submittedName>
        <fullName evidence="1">Uncharacterized protein</fullName>
    </submittedName>
</protein>
<sequence>MRAHEEEVEIDKDYVSFFCPKVGGKNGPPFLHMWEKGSLFSFPSSSRNKLACFGVLPVGGNVWLSSVDYVSFFCPEVGGKIRLPFLHMWELGSLFSFSSSSGNKLACSSVFPTGGHVSVRLCSVGCYHKTLDGIKSGTILATRNLEGIILSLSTAGGAPTRSSTTALLEVAFAGFMRFIGLWVFSEIFTKQKRMPEITAILSATSTKNKMELEDVITKTLDGIKSGTILVTCNLEGIILSLSTAGGAPTRSPMTALLEVAFAGFMRFIGLWVKRMPKITAILSATSTKNKMELEDVITKTLDDIESGTILVTCNLEGIILSLSTTSGAPYEIAHNSSSRGGLYHRYN</sequence>
<dbReference type="GO" id="GO:0047560">
    <property type="term" value="F:3-dehydrosphinganine reductase activity"/>
    <property type="evidence" value="ECO:0007669"/>
    <property type="project" value="TreeGrafter"/>
</dbReference>
<gene>
    <name evidence="1" type="ORF">Taro_053209</name>
</gene>
<reference evidence="1" key="1">
    <citation type="submission" date="2017-07" db="EMBL/GenBank/DDBJ databases">
        <title>Taro Niue Genome Assembly and Annotation.</title>
        <authorList>
            <person name="Atibalentja N."/>
            <person name="Keating K."/>
            <person name="Fields C.J."/>
        </authorList>
    </citation>
    <scope>NUCLEOTIDE SEQUENCE</scope>
    <source>
        <strain evidence="1">Niue_2</strain>
        <tissue evidence="1">Leaf</tissue>
    </source>
</reference>
<evidence type="ECO:0000313" key="1">
    <source>
        <dbReference type="EMBL" id="MQM20192.1"/>
    </source>
</evidence>
<dbReference type="Proteomes" id="UP000652761">
    <property type="component" value="Unassembled WGS sequence"/>
</dbReference>
<dbReference type="GO" id="GO:0006666">
    <property type="term" value="P:3-keto-sphinganine metabolic process"/>
    <property type="evidence" value="ECO:0007669"/>
    <property type="project" value="TreeGrafter"/>
</dbReference>
<comment type="caution">
    <text evidence="1">The sequence shown here is derived from an EMBL/GenBank/DDBJ whole genome shotgun (WGS) entry which is preliminary data.</text>
</comment>
<evidence type="ECO:0000313" key="2">
    <source>
        <dbReference type="Proteomes" id="UP000652761"/>
    </source>
</evidence>